<gene>
    <name evidence="2" type="ORF">GCM10009105_05380</name>
</gene>
<evidence type="ECO:0000256" key="1">
    <source>
        <dbReference type="SAM" id="SignalP"/>
    </source>
</evidence>
<evidence type="ECO:0000313" key="2">
    <source>
        <dbReference type="EMBL" id="GAA0706980.1"/>
    </source>
</evidence>
<feature type="chain" id="PRO_5045076944" evidence="1">
    <location>
        <begin position="23"/>
        <end position="315"/>
    </location>
</feature>
<comment type="caution">
    <text evidence="2">The sequence shown here is derived from an EMBL/GenBank/DDBJ whole genome shotgun (WGS) entry which is preliminary data.</text>
</comment>
<dbReference type="EMBL" id="BAAAEU010000002">
    <property type="protein sequence ID" value="GAA0706980.1"/>
    <property type="molecule type" value="Genomic_DNA"/>
</dbReference>
<accession>A0ABP3TIK9</accession>
<protein>
    <submittedName>
        <fullName evidence="2">Uncharacterized protein</fullName>
    </submittedName>
</protein>
<sequence length="315" mass="33299">MNRIILSLLVLLSLTACQNALHAGATRSVAGAPTMADGMLVGEFDNHEQVWTARENAAAIAPAHVVVTLEPTSHADWTLWRIHLDATPAMDAVWAMQQVAGANGATALLPHRALLAAPAMGAAFDAQQWAPLDACALRGTIAGTGIKVAGDPASCAAIVPGIGPQAPLLPIAVEREGEWLRLRLYADQARGTEAREDARRIVFFGGWAAVNGAGPTAAADSKDWHMDRSVRLGSEGGRAALKWRDGSASGYSLGLERLTYRDGNVPVLKLSVIDDRNGGTLAYAWANPEAQRIGINLGWVQIGLQRETEAGAARR</sequence>
<reference evidence="3" key="1">
    <citation type="journal article" date="2019" name="Int. J. Syst. Evol. Microbiol.">
        <title>The Global Catalogue of Microorganisms (GCM) 10K type strain sequencing project: providing services to taxonomists for standard genome sequencing and annotation.</title>
        <authorList>
            <consortium name="The Broad Institute Genomics Platform"/>
            <consortium name="The Broad Institute Genome Sequencing Center for Infectious Disease"/>
            <person name="Wu L."/>
            <person name="Ma J."/>
        </authorList>
    </citation>
    <scope>NUCLEOTIDE SEQUENCE [LARGE SCALE GENOMIC DNA]</scope>
    <source>
        <strain evidence="3">JCM 15421</strain>
    </source>
</reference>
<organism evidence="2 3">
    <name type="scientific">Dokdonella soli</name>
    <dbReference type="NCBI Taxonomy" id="529810"/>
    <lineage>
        <taxon>Bacteria</taxon>
        <taxon>Pseudomonadati</taxon>
        <taxon>Pseudomonadota</taxon>
        <taxon>Gammaproteobacteria</taxon>
        <taxon>Lysobacterales</taxon>
        <taxon>Rhodanobacteraceae</taxon>
        <taxon>Dokdonella</taxon>
    </lineage>
</organism>
<proteinExistence type="predicted"/>
<name>A0ABP3TIK9_9GAMM</name>
<dbReference type="PROSITE" id="PS51257">
    <property type="entry name" value="PROKAR_LIPOPROTEIN"/>
    <property type="match status" value="1"/>
</dbReference>
<keyword evidence="1" id="KW-0732">Signal</keyword>
<evidence type="ECO:0000313" key="3">
    <source>
        <dbReference type="Proteomes" id="UP001501523"/>
    </source>
</evidence>
<keyword evidence="3" id="KW-1185">Reference proteome</keyword>
<feature type="signal peptide" evidence="1">
    <location>
        <begin position="1"/>
        <end position="22"/>
    </location>
</feature>
<dbReference type="Proteomes" id="UP001501523">
    <property type="component" value="Unassembled WGS sequence"/>
</dbReference>
<dbReference type="RefSeq" id="WP_343786884.1">
    <property type="nucleotide sequence ID" value="NZ_BAAAEU010000002.1"/>
</dbReference>